<feature type="region of interest" description="Disordered" evidence="3">
    <location>
        <begin position="168"/>
        <end position="193"/>
    </location>
</feature>
<dbReference type="EMBL" id="MCGE01000010">
    <property type="protein sequence ID" value="ORZ17024.1"/>
    <property type="molecule type" value="Genomic_DNA"/>
</dbReference>
<evidence type="ECO:0000256" key="1">
    <source>
        <dbReference type="ARBA" id="ARBA00004604"/>
    </source>
</evidence>
<reference evidence="5 6" key="1">
    <citation type="submission" date="2016-07" db="EMBL/GenBank/DDBJ databases">
        <title>Pervasive Adenine N6-methylation of Active Genes in Fungi.</title>
        <authorList>
            <consortium name="DOE Joint Genome Institute"/>
            <person name="Mondo S.J."/>
            <person name="Dannebaum R.O."/>
            <person name="Kuo R.C."/>
            <person name="Labutti K."/>
            <person name="Haridas S."/>
            <person name="Kuo A."/>
            <person name="Salamov A."/>
            <person name="Ahrendt S.R."/>
            <person name="Lipzen A."/>
            <person name="Sullivan W."/>
            <person name="Andreopoulos W.B."/>
            <person name="Clum A."/>
            <person name="Lindquist E."/>
            <person name="Daum C."/>
            <person name="Ramamoorthy G.K."/>
            <person name="Gryganskyi A."/>
            <person name="Culley D."/>
            <person name="Magnuson J.K."/>
            <person name="James T.Y."/>
            <person name="O'Malley M.A."/>
            <person name="Stajich J.E."/>
            <person name="Spatafora J.W."/>
            <person name="Visel A."/>
            <person name="Grigoriev I.V."/>
        </authorList>
    </citation>
    <scope>NUCLEOTIDE SEQUENCE [LARGE SCALE GENOMIC DNA]</scope>
    <source>
        <strain evidence="5 6">NRRL 1336</strain>
    </source>
</reference>
<keyword evidence="6" id="KW-1185">Reference proteome</keyword>
<name>A0A1X2IIB0_9FUNG</name>
<evidence type="ECO:0000256" key="3">
    <source>
        <dbReference type="SAM" id="MobiDB-lite"/>
    </source>
</evidence>
<dbReference type="GO" id="GO:0003723">
    <property type="term" value="F:RNA binding"/>
    <property type="evidence" value="ECO:0007669"/>
    <property type="project" value="TreeGrafter"/>
</dbReference>
<dbReference type="GO" id="GO:0006396">
    <property type="term" value="P:RNA processing"/>
    <property type="evidence" value="ECO:0007669"/>
    <property type="project" value="TreeGrafter"/>
</dbReference>
<keyword evidence="2" id="KW-0539">Nucleus</keyword>
<protein>
    <submittedName>
        <fullName evidence="5">Fcf2 pre-rRNA processing-domain-containing protein</fullName>
    </submittedName>
</protein>
<dbReference type="InterPro" id="IPR014810">
    <property type="entry name" value="Fcf2_C"/>
</dbReference>
<accession>A0A1X2IIB0</accession>
<dbReference type="GO" id="GO:0005730">
    <property type="term" value="C:nucleolus"/>
    <property type="evidence" value="ECO:0007669"/>
    <property type="project" value="UniProtKB-SubCell"/>
</dbReference>
<dbReference type="OrthoDB" id="427886at2759"/>
<feature type="compositionally biased region" description="Basic residues" evidence="3">
    <location>
        <begin position="179"/>
        <end position="193"/>
    </location>
</feature>
<dbReference type="AlphaFoldDB" id="A0A1X2IIB0"/>
<evidence type="ECO:0000259" key="4">
    <source>
        <dbReference type="Pfam" id="PF08698"/>
    </source>
</evidence>
<dbReference type="Pfam" id="PF08698">
    <property type="entry name" value="Fcf2"/>
    <property type="match status" value="1"/>
</dbReference>
<proteinExistence type="predicted"/>
<dbReference type="PANTHER" id="PTHR21686">
    <property type="entry name" value="DEOXYNUCLEOTIDYLTRANSFERASE TERMINAL-INTERACTING PROTEIN 2"/>
    <property type="match status" value="1"/>
</dbReference>
<sequence length="193" mass="22345">MNLELPKLQPGVSIDDELYIKANEDGIAKLSSQTVAVVDHDESGLDTKNTKTLVALTKIKEESKPLSRKERQLEREKTAGKGWFDMPLADVTPEIKRDLQILRMRHVLDRKRHYKKMGKGPDPKYFQMGTIIEGATEFFSSRINKKDRKRTFAEEIMSNDDYSSYYNRKYQESQARKSSGGKKHYKKLKAKRS</sequence>
<evidence type="ECO:0000313" key="6">
    <source>
        <dbReference type="Proteomes" id="UP000193560"/>
    </source>
</evidence>
<organism evidence="5 6">
    <name type="scientific">Absidia repens</name>
    <dbReference type="NCBI Taxonomy" id="90262"/>
    <lineage>
        <taxon>Eukaryota</taxon>
        <taxon>Fungi</taxon>
        <taxon>Fungi incertae sedis</taxon>
        <taxon>Mucoromycota</taxon>
        <taxon>Mucoromycotina</taxon>
        <taxon>Mucoromycetes</taxon>
        <taxon>Mucorales</taxon>
        <taxon>Cunninghamellaceae</taxon>
        <taxon>Absidia</taxon>
    </lineage>
</organism>
<evidence type="ECO:0000256" key="2">
    <source>
        <dbReference type="ARBA" id="ARBA00023242"/>
    </source>
</evidence>
<evidence type="ECO:0000313" key="5">
    <source>
        <dbReference type="EMBL" id="ORZ17024.1"/>
    </source>
</evidence>
<dbReference type="InterPro" id="IPR039883">
    <property type="entry name" value="Fcf2/DNTTIP2"/>
</dbReference>
<comment type="subcellular location">
    <subcellularLocation>
        <location evidence="1">Nucleus</location>
        <location evidence="1">Nucleolus</location>
    </subcellularLocation>
</comment>
<dbReference type="Proteomes" id="UP000193560">
    <property type="component" value="Unassembled WGS sequence"/>
</dbReference>
<dbReference type="STRING" id="90262.A0A1X2IIB0"/>
<comment type="caution">
    <text evidence="5">The sequence shown here is derived from an EMBL/GenBank/DDBJ whole genome shotgun (WGS) entry which is preliminary data.</text>
</comment>
<gene>
    <name evidence="5" type="ORF">BCR42DRAFT_413784</name>
</gene>
<dbReference type="PANTHER" id="PTHR21686:SF12">
    <property type="entry name" value="DEOXYNUCLEOTIDYLTRANSFERASE TERMINAL-INTERACTING PROTEIN 2"/>
    <property type="match status" value="1"/>
</dbReference>
<feature type="domain" description="Fcf2 pre-rRNA processing C-terminal" evidence="4">
    <location>
        <begin position="76"/>
        <end position="169"/>
    </location>
</feature>